<protein>
    <submittedName>
        <fullName evidence="2">Uncharacterized protein</fullName>
    </submittedName>
</protein>
<dbReference type="OrthoDB" id="1305902at2759"/>
<evidence type="ECO:0000313" key="3">
    <source>
        <dbReference type="Proteomes" id="UP000239757"/>
    </source>
</evidence>
<name>A0A2P5X7E7_GOSBA</name>
<feature type="compositionally biased region" description="Basic and acidic residues" evidence="1">
    <location>
        <begin position="118"/>
        <end position="131"/>
    </location>
</feature>
<evidence type="ECO:0000313" key="2">
    <source>
        <dbReference type="EMBL" id="PPR99259.1"/>
    </source>
</evidence>
<dbReference type="Proteomes" id="UP000239757">
    <property type="component" value="Unassembled WGS sequence"/>
</dbReference>
<gene>
    <name evidence="2" type="ORF">GOBAR_AA21398</name>
</gene>
<accession>A0A2P5X7E7</accession>
<dbReference type="AlphaFoldDB" id="A0A2P5X7E7"/>
<proteinExistence type="predicted"/>
<organism evidence="2 3">
    <name type="scientific">Gossypium barbadense</name>
    <name type="common">Sea Island cotton</name>
    <name type="synonym">Hibiscus barbadensis</name>
    <dbReference type="NCBI Taxonomy" id="3634"/>
    <lineage>
        <taxon>Eukaryota</taxon>
        <taxon>Viridiplantae</taxon>
        <taxon>Streptophyta</taxon>
        <taxon>Embryophyta</taxon>
        <taxon>Tracheophyta</taxon>
        <taxon>Spermatophyta</taxon>
        <taxon>Magnoliopsida</taxon>
        <taxon>eudicotyledons</taxon>
        <taxon>Gunneridae</taxon>
        <taxon>Pentapetalae</taxon>
        <taxon>rosids</taxon>
        <taxon>malvids</taxon>
        <taxon>Malvales</taxon>
        <taxon>Malvaceae</taxon>
        <taxon>Malvoideae</taxon>
        <taxon>Gossypium</taxon>
    </lineage>
</organism>
<evidence type="ECO:0000256" key="1">
    <source>
        <dbReference type="SAM" id="MobiDB-lite"/>
    </source>
</evidence>
<feature type="region of interest" description="Disordered" evidence="1">
    <location>
        <begin position="101"/>
        <end position="140"/>
    </location>
</feature>
<feature type="region of interest" description="Disordered" evidence="1">
    <location>
        <begin position="1"/>
        <end position="28"/>
    </location>
</feature>
<reference evidence="2 3" key="1">
    <citation type="submission" date="2015-01" db="EMBL/GenBank/DDBJ databases">
        <title>Genome of allotetraploid Gossypium barbadense reveals genomic plasticity and fiber elongation in cotton evolution.</title>
        <authorList>
            <person name="Chen X."/>
            <person name="Liu X."/>
            <person name="Zhao B."/>
            <person name="Zheng H."/>
            <person name="Hu Y."/>
            <person name="Lu G."/>
            <person name="Yang C."/>
            <person name="Chen J."/>
            <person name="Shan C."/>
            <person name="Zhang L."/>
            <person name="Zhou Y."/>
            <person name="Wang L."/>
            <person name="Guo W."/>
            <person name="Bai Y."/>
            <person name="Ruan J."/>
            <person name="Shangguan X."/>
            <person name="Mao Y."/>
            <person name="Jiang J."/>
            <person name="Zhu Y."/>
            <person name="Lei J."/>
            <person name="Kang H."/>
            <person name="Chen S."/>
            <person name="He X."/>
            <person name="Wang R."/>
            <person name="Wang Y."/>
            <person name="Chen J."/>
            <person name="Wang L."/>
            <person name="Yu S."/>
            <person name="Wang B."/>
            <person name="Wei J."/>
            <person name="Song S."/>
            <person name="Lu X."/>
            <person name="Gao Z."/>
            <person name="Gu W."/>
            <person name="Deng X."/>
            <person name="Ma D."/>
            <person name="Wang S."/>
            <person name="Liang W."/>
            <person name="Fang L."/>
            <person name="Cai C."/>
            <person name="Zhu X."/>
            <person name="Zhou B."/>
            <person name="Zhang Y."/>
            <person name="Chen Z."/>
            <person name="Xu S."/>
            <person name="Zhu R."/>
            <person name="Wang S."/>
            <person name="Zhang T."/>
            <person name="Zhao G."/>
        </authorList>
    </citation>
    <scope>NUCLEOTIDE SEQUENCE [LARGE SCALE GENOMIC DNA]</scope>
    <source>
        <strain evidence="3">cv. Xinhai21</strain>
        <tissue evidence="2">Leaf</tissue>
    </source>
</reference>
<dbReference type="EMBL" id="KZ665519">
    <property type="protein sequence ID" value="PPR99259.1"/>
    <property type="molecule type" value="Genomic_DNA"/>
</dbReference>
<sequence length="226" mass="26286">MQGGQGNQRPQPPLSFQPPYQQDKKPNLEEMLTKFISVSKTRFQNTETVFKNQQASIQGLETQIGQLAKLISERLHGSLPSNTETNPGEQLHAITIQYEEGLDESEPEPRQETMVSQDKVDESQNKQRPETLSRNINELHPSSCINNGAIHERRMLQIDELEEWRTYDKEVQKQHHVESNERTNQFKVGDEVWLDKWTLKLPPQNSTLTERLLLRYSKSFHIVQSR</sequence>